<evidence type="ECO:0000313" key="1">
    <source>
        <dbReference type="EMBL" id="GAA1569889.1"/>
    </source>
</evidence>
<proteinExistence type="predicted"/>
<reference evidence="1 2" key="1">
    <citation type="journal article" date="2019" name="Int. J. Syst. Evol. Microbiol.">
        <title>The Global Catalogue of Microorganisms (GCM) 10K type strain sequencing project: providing services to taxonomists for standard genome sequencing and annotation.</title>
        <authorList>
            <consortium name="The Broad Institute Genomics Platform"/>
            <consortium name="The Broad Institute Genome Sequencing Center for Infectious Disease"/>
            <person name="Wu L."/>
            <person name="Ma J."/>
        </authorList>
    </citation>
    <scope>NUCLEOTIDE SEQUENCE [LARGE SCALE GENOMIC DNA]</scope>
    <source>
        <strain evidence="1 2">JCM 15933</strain>
    </source>
</reference>
<accession>A0ABN2D4H8</accession>
<gene>
    <name evidence="1" type="ORF">GCM10009827_109610</name>
</gene>
<name>A0ABN2D4H8_9ACTN</name>
<organism evidence="1 2">
    <name type="scientific">Dactylosporangium maewongense</name>
    <dbReference type="NCBI Taxonomy" id="634393"/>
    <lineage>
        <taxon>Bacteria</taxon>
        <taxon>Bacillati</taxon>
        <taxon>Actinomycetota</taxon>
        <taxon>Actinomycetes</taxon>
        <taxon>Micromonosporales</taxon>
        <taxon>Micromonosporaceae</taxon>
        <taxon>Dactylosporangium</taxon>
    </lineage>
</organism>
<dbReference type="Proteomes" id="UP001501470">
    <property type="component" value="Unassembled WGS sequence"/>
</dbReference>
<keyword evidence="2" id="KW-1185">Reference proteome</keyword>
<sequence length="1099" mass="119554">MSRAGEFLVEREHSWQPVLRGVSLVAEVEVPDDDVFQALSCLGRVYRDTDDSYRERLLRRYPAIVAMGLARVGAVHYEHGAFWPGVWREAGIAYTDQSDQQRWGEQFRTALSRFGLARFPGLPQVNVSEILMHAGVPEFCLGDLLALLAKHHARNPGLDARQFMEWAFAPGFQSRLNVVDKPVRRFLEFGGDYAEDFVDRCIDLLVQLAQPAFDPDGIHLPARVIARATELAQSGLLELGGLRRARASAAREHPRLLLEPFGRGLLIWLPAVEDALDGVASWQLRFDGEPQEVVSRSPWPGGRQTAPATGVPVNQPVREVSVELDDATRRDVISVVDPGDPLLVFTEDGRRIPSSASITPEPVWLLHPMASEFGDVEMEFNGRPVVVEEQSAPYGWDGWRLRKVDLSDVRQLRLGGSAKWRTVQGRRRPRLMLTHPLVGVATAQDLPVHDTPPRLTLPGETDGSVRWTVRVRRPNTAQDLTTQTHTVTDDLVVDPWKGIARPAVGAFEVTVRGPLGRGLSQTVNLAEGLTVVSEPAARELRASGLTPCRIHPRTIHAGLTVTPVTIDLSPRESSAQIEVSGPDGNQVLVVTPPHMAVRLFSPGQRPEWSLRPLRLDIETLGEGELQVRLPTPAFIELVVRVGTADLQTIRPLGGGRPDVARFALARIIDTVTEHGSARLDLMVKGVRMPAATCAPRQLATQIDVDGGRLMITAPVVAADLTAGVYQTLAPWRKPFVSAVSADGTTAPLPDEVVGAGPLLVKLRIEDPWLAEPWPDWPTSDNRFALDGRPLVVSGSDTPETTLSRFLAGEQVDLADVDAAQQALHAFTLAKPLRAAGVAVDVRYGMGRVLARDPASTLRAMLAARLSPSSLVAPLVHSGLCALPPVPYLNPDEELALWSAGPVAAMLASAHQWRHQAAPTDLLDRLTSICGDVAADILAGKDDPFAPVGRFEGADQLAAMPPEQLDRLWRAARVVPGGLLDADERLVAARELFDARLHSTVRSVAVRADRLLRELRPVINEDGGSRCLAAVRARRAGDGWTALSELSIAFALAARLAGHGHRTAHGFMSTHYGIYSALARRAPRLTSVDLVLAELLIAGA</sequence>
<protein>
    <submittedName>
        <fullName evidence="1">Uncharacterized protein</fullName>
    </submittedName>
</protein>
<comment type="caution">
    <text evidence="1">The sequence shown here is derived from an EMBL/GenBank/DDBJ whole genome shotgun (WGS) entry which is preliminary data.</text>
</comment>
<dbReference type="EMBL" id="BAAAQD010000043">
    <property type="protein sequence ID" value="GAA1569889.1"/>
    <property type="molecule type" value="Genomic_DNA"/>
</dbReference>
<evidence type="ECO:0000313" key="2">
    <source>
        <dbReference type="Proteomes" id="UP001501470"/>
    </source>
</evidence>